<organism evidence="5">
    <name type="scientific">Spironucleus salmonicida</name>
    <dbReference type="NCBI Taxonomy" id="348837"/>
    <lineage>
        <taxon>Eukaryota</taxon>
        <taxon>Metamonada</taxon>
        <taxon>Diplomonadida</taxon>
        <taxon>Hexamitidae</taxon>
        <taxon>Hexamitinae</taxon>
        <taxon>Spironucleus</taxon>
    </lineage>
</organism>
<dbReference type="EC" id="3.1.3.48" evidence="2"/>
<evidence type="ECO:0000256" key="1">
    <source>
        <dbReference type="ARBA" id="ARBA00008601"/>
    </source>
</evidence>
<comment type="similarity">
    <text evidence="1">Belongs to the protein-tyrosine phosphatase family. Non-receptor class dual specificity subfamily.</text>
</comment>
<dbReference type="Proteomes" id="UP000018208">
    <property type="component" value="Unassembled WGS sequence"/>
</dbReference>
<dbReference type="PANTHER" id="PTHR45848:SF4">
    <property type="entry name" value="DUAL SPECIFICITY PROTEIN PHOSPHATASE 12"/>
    <property type="match status" value="1"/>
</dbReference>
<dbReference type="OrthoDB" id="2017893at2759"/>
<name>V6LZK8_9EUKA</name>
<evidence type="ECO:0000313" key="5">
    <source>
        <dbReference type="EMBL" id="EST49171.1"/>
    </source>
</evidence>
<evidence type="ECO:0000256" key="2">
    <source>
        <dbReference type="ARBA" id="ARBA00013064"/>
    </source>
</evidence>
<dbReference type="EMBL" id="AUWU02000007">
    <property type="protein sequence ID" value="KAH0570417.1"/>
    <property type="molecule type" value="Genomic_DNA"/>
</dbReference>
<dbReference type="EMBL" id="KI545953">
    <property type="protein sequence ID" value="EST49171.1"/>
    <property type="molecule type" value="Genomic_DNA"/>
</dbReference>
<sequence>MKVFSCLKCSKPLFLESQVKEHTDLVKKFKSHQSCNVFLDKQSSWMDCEHKEGTIYCPQCTQKLGQFCWHGNTCSCGELVIPYIAFTPSKLLITTVQ</sequence>
<reference evidence="6" key="2">
    <citation type="submission" date="2020-12" db="EMBL/GenBank/DDBJ databases">
        <title>New Spironucleus salmonicida genome in near-complete chromosomes.</title>
        <authorList>
            <person name="Xu F."/>
            <person name="Kurt Z."/>
            <person name="Jimenez-Gonzalez A."/>
            <person name="Astvaldsson A."/>
            <person name="Andersson J.O."/>
            <person name="Svard S.G."/>
        </authorList>
    </citation>
    <scope>NUCLEOTIDE SEQUENCE</scope>
    <source>
        <strain evidence="6">ATCC 50377</strain>
    </source>
</reference>
<protein>
    <recommendedName>
        <fullName evidence="2">protein-tyrosine-phosphatase</fullName>
        <ecNumber evidence="2">3.1.3.48</ecNumber>
    </recommendedName>
</protein>
<dbReference type="GO" id="GO:0004725">
    <property type="term" value="F:protein tyrosine phosphatase activity"/>
    <property type="evidence" value="ECO:0007669"/>
    <property type="project" value="UniProtKB-EC"/>
</dbReference>
<accession>V6LZK8</accession>
<gene>
    <name evidence="5" type="ORF">SS50377_10384</name>
    <name evidence="6" type="ORF">SS50377_26697</name>
</gene>
<keyword evidence="4" id="KW-0904">Protein phosphatase</keyword>
<evidence type="ECO:0000256" key="3">
    <source>
        <dbReference type="ARBA" id="ARBA00022801"/>
    </source>
</evidence>
<dbReference type="PANTHER" id="PTHR45848">
    <property type="entry name" value="DUAL SPECIFICITY PROTEIN PHOSPHATASE 12 FAMILY MEMBER"/>
    <property type="match status" value="1"/>
</dbReference>
<keyword evidence="3" id="KW-0378">Hydrolase</keyword>
<dbReference type="GO" id="GO:0008138">
    <property type="term" value="F:protein tyrosine/serine/threonine phosphatase activity"/>
    <property type="evidence" value="ECO:0007669"/>
    <property type="project" value="TreeGrafter"/>
</dbReference>
<evidence type="ECO:0000313" key="6">
    <source>
        <dbReference type="EMBL" id="KAH0570417.1"/>
    </source>
</evidence>
<evidence type="ECO:0000256" key="4">
    <source>
        <dbReference type="ARBA" id="ARBA00022912"/>
    </source>
</evidence>
<keyword evidence="7" id="KW-1185">Reference proteome</keyword>
<dbReference type="VEuPathDB" id="GiardiaDB:SS50377_26697"/>
<evidence type="ECO:0000313" key="7">
    <source>
        <dbReference type="Proteomes" id="UP000018208"/>
    </source>
</evidence>
<proteinExistence type="inferred from homology"/>
<dbReference type="AlphaFoldDB" id="V6LZK8"/>
<reference evidence="5 6" key="1">
    <citation type="journal article" date="2014" name="PLoS Genet.">
        <title>The Genome of Spironucleus salmonicida Highlights a Fish Pathogen Adapted to Fluctuating Environments.</title>
        <authorList>
            <person name="Xu F."/>
            <person name="Jerlstrom-Hultqvist J."/>
            <person name="Einarsson E."/>
            <person name="Astvaldsson A."/>
            <person name="Svard S.G."/>
            <person name="Andersson J.O."/>
        </authorList>
    </citation>
    <scope>NUCLEOTIDE SEQUENCE</scope>
    <source>
        <strain evidence="6">ATCC 50377</strain>
    </source>
</reference>